<feature type="compositionally biased region" description="Basic and acidic residues" evidence="1">
    <location>
        <begin position="179"/>
        <end position="188"/>
    </location>
</feature>
<evidence type="ECO:0000313" key="2">
    <source>
        <dbReference type="EMBL" id="MVU78531.1"/>
    </source>
</evidence>
<feature type="compositionally biased region" description="Low complexity" evidence="1">
    <location>
        <begin position="132"/>
        <end position="144"/>
    </location>
</feature>
<name>A0A7K1UW90_9NOCA</name>
<protein>
    <submittedName>
        <fullName evidence="2">Uncharacterized protein</fullName>
    </submittedName>
</protein>
<proteinExistence type="predicted"/>
<reference evidence="2 3" key="1">
    <citation type="submission" date="2019-12" db="EMBL/GenBank/DDBJ databases">
        <title>Nocardia sp. nov. ET3-3 isolated from soil.</title>
        <authorList>
            <person name="Kanchanasin P."/>
            <person name="Tanasupawat S."/>
            <person name="Yuki M."/>
            <person name="Kudo T."/>
        </authorList>
    </citation>
    <scope>NUCLEOTIDE SEQUENCE [LARGE SCALE GENOMIC DNA]</scope>
    <source>
        <strain evidence="2 3">ET3-3</strain>
    </source>
</reference>
<feature type="compositionally biased region" description="Pro residues" evidence="1">
    <location>
        <begin position="106"/>
        <end position="128"/>
    </location>
</feature>
<dbReference type="RefSeq" id="WP_157387996.1">
    <property type="nucleotide sequence ID" value="NZ_WRPP01000002.1"/>
</dbReference>
<gene>
    <name evidence="2" type="ORF">GPX89_14905</name>
</gene>
<evidence type="ECO:0000256" key="1">
    <source>
        <dbReference type="SAM" id="MobiDB-lite"/>
    </source>
</evidence>
<dbReference type="EMBL" id="WRPP01000002">
    <property type="protein sequence ID" value="MVU78531.1"/>
    <property type="molecule type" value="Genomic_DNA"/>
</dbReference>
<sequence length="188" mass="20345">MSDVPHRDPTDERVVLAKLLSTNAEFLAEVLRPAEGKPVPSVLAALRAARSLDGVVDDVLRSLVRQARDEGRTWAEIGEIFGTSRQAAFQRFGGAGAGFPIPPVPPIPPMPEMPRMPMPEMPPMPEPPDWSKMPGMPKLPGMPNMPWPFRGHEHHGPGPHGPDQHGHRHPGPMGPAAGRDPHGDEPGE</sequence>
<dbReference type="Proteomes" id="UP000466794">
    <property type="component" value="Unassembled WGS sequence"/>
</dbReference>
<evidence type="ECO:0000313" key="3">
    <source>
        <dbReference type="Proteomes" id="UP000466794"/>
    </source>
</evidence>
<accession>A0A7K1UW90</accession>
<comment type="caution">
    <text evidence="2">The sequence shown here is derived from an EMBL/GenBank/DDBJ whole genome shotgun (WGS) entry which is preliminary data.</text>
</comment>
<organism evidence="2 3">
    <name type="scientific">Nocardia terrae</name>
    <dbReference type="NCBI Taxonomy" id="2675851"/>
    <lineage>
        <taxon>Bacteria</taxon>
        <taxon>Bacillati</taxon>
        <taxon>Actinomycetota</taxon>
        <taxon>Actinomycetes</taxon>
        <taxon>Mycobacteriales</taxon>
        <taxon>Nocardiaceae</taxon>
        <taxon>Nocardia</taxon>
    </lineage>
</organism>
<dbReference type="AlphaFoldDB" id="A0A7K1UW90"/>
<keyword evidence="3" id="KW-1185">Reference proteome</keyword>
<feature type="region of interest" description="Disordered" evidence="1">
    <location>
        <begin position="106"/>
        <end position="188"/>
    </location>
</feature>